<keyword evidence="1" id="KW-1133">Transmembrane helix</keyword>
<dbReference type="InterPro" id="IPR014535">
    <property type="entry name" value="Hpre_diP_synt_I"/>
</dbReference>
<feature type="transmembrane region" description="Helical" evidence="1">
    <location>
        <begin position="109"/>
        <end position="132"/>
    </location>
</feature>
<feature type="transmembrane region" description="Helical" evidence="1">
    <location>
        <begin position="40"/>
        <end position="59"/>
    </location>
</feature>
<name>A0A9D2FFW1_9FIRM</name>
<keyword evidence="1" id="KW-0472">Membrane</keyword>
<dbReference type="InterPro" id="IPR010898">
    <property type="entry name" value="Hpre_diP_synth_I"/>
</dbReference>
<proteinExistence type="predicted"/>
<evidence type="ECO:0000256" key="1">
    <source>
        <dbReference type="SAM" id="Phobius"/>
    </source>
</evidence>
<feature type="transmembrane region" description="Helical" evidence="1">
    <location>
        <begin position="71"/>
        <end position="97"/>
    </location>
</feature>
<reference evidence="2" key="1">
    <citation type="journal article" date="2021" name="PeerJ">
        <title>Extensive microbial diversity within the chicken gut microbiome revealed by metagenomics and culture.</title>
        <authorList>
            <person name="Gilroy R."/>
            <person name="Ravi A."/>
            <person name="Getino M."/>
            <person name="Pursley I."/>
            <person name="Horton D.L."/>
            <person name="Alikhan N.F."/>
            <person name="Baker D."/>
            <person name="Gharbi K."/>
            <person name="Hall N."/>
            <person name="Watson M."/>
            <person name="Adriaenssens E.M."/>
            <person name="Foster-Nyarko E."/>
            <person name="Jarju S."/>
            <person name="Secka A."/>
            <person name="Antonio M."/>
            <person name="Oren A."/>
            <person name="Chaudhuri R.R."/>
            <person name="La Ragione R."/>
            <person name="Hildebrand F."/>
            <person name="Pallen M.J."/>
        </authorList>
    </citation>
    <scope>NUCLEOTIDE SEQUENCE</scope>
    <source>
        <strain evidence="2">ChiBcec16-3735</strain>
    </source>
</reference>
<gene>
    <name evidence="2" type="ORF">H9725_03635</name>
</gene>
<sequence>MRNQKPSKAKQVALSGMLFALAMALSFAEGALTIPGLLPGMKLGLANVVVMYALLFMGVRQALVLDVLKALFVFLVSGATGGFLSLCGGLLSLLVMWLLYDVLPFRPTWFILSVSGAFAHNVGQLIGAGIIISSSLSLYYAPVMLVLGLVMGALTSLVLRALLPALEKLGFNIRERHPS</sequence>
<dbReference type="PIRSF" id="PIRSF027391">
    <property type="entry name" value="Hpre_diP_synt_I"/>
    <property type="match status" value="1"/>
</dbReference>
<evidence type="ECO:0000313" key="3">
    <source>
        <dbReference type="Proteomes" id="UP000824065"/>
    </source>
</evidence>
<comment type="caution">
    <text evidence="2">The sequence shown here is derived from an EMBL/GenBank/DDBJ whole genome shotgun (WGS) entry which is preliminary data.</text>
</comment>
<evidence type="ECO:0000313" key="2">
    <source>
        <dbReference type="EMBL" id="HIZ57662.1"/>
    </source>
</evidence>
<keyword evidence="1" id="KW-0812">Transmembrane</keyword>
<feature type="transmembrane region" description="Helical" evidence="1">
    <location>
        <begin position="139"/>
        <end position="163"/>
    </location>
</feature>
<dbReference type="Proteomes" id="UP000824065">
    <property type="component" value="Unassembled WGS sequence"/>
</dbReference>
<reference evidence="2" key="2">
    <citation type="submission" date="2021-04" db="EMBL/GenBank/DDBJ databases">
        <authorList>
            <person name="Gilroy R."/>
        </authorList>
    </citation>
    <scope>NUCLEOTIDE SEQUENCE</scope>
    <source>
        <strain evidence="2">ChiBcec16-3735</strain>
    </source>
</reference>
<dbReference type="Pfam" id="PF07456">
    <property type="entry name" value="Hpre_diP_synt_I"/>
    <property type="match status" value="1"/>
</dbReference>
<protein>
    <submittedName>
        <fullName evidence="2">Gx transporter family protein</fullName>
    </submittedName>
</protein>
<dbReference type="EMBL" id="DXBJ01000024">
    <property type="protein sequence ID" value="HIZ57662.1"/>
    <property type="molecule type" value="Genomic_DNA"/>
</dbReference>
<dbReference type="AlphaFoldDB" id="A0A9D2FFW1"/>
<organism evidence="2 3">
    <name type="scientific">Candidatus Faecalibacterium gallistercoris</name>
    <dbReference type="NCBI Taxonomy" id="2838579"/>
    <lineage>
        <taxon>Bacteria</taxon>
        <taxon>Bacillati</taxon>
        <taxon>Bacillota</taxon>
        <taxon>Clostridia</taxon>
        <taxon>Eubacteriales</taxon>
        <taxon>Oscillospiraceae</taxon>
        <taxon>Faecalibacterium</taxon>
    </lineage>
</organism>
<dbReference type="Gene3D" id="1.10.1760.20">
    <property type="match status" value="1"/>
</dbReference>
<accession>A0A9D2FFW1</accession>